<comment type="caution">
    <text evidence="1">The sequence shown here is derived from an EMBL/GenBank/DDBJ whole genome shotgun (WGS) entry which is preliminary data.</text>
</comment>
<dbReference type="Proteomes" id="UP000632535">
    <property type="component" value="Unassembled WGS sequence"/>
</dbReference>
<name>A0ABQ2B2B6_9MICO</name>
<dbReference type="Pfam" id="PF13450">
    <property type="entry name" value="NAD_binding_8"/>
    <property type="match status" value="1"/>
</dbReference>
<evidence type="ECO:0000313" key="2">
    <source>
        <dbReference type="Proteomes" id="UP000632535"/>
    </source>
</evidence>
<evidence type="ECO:0000313" key="1">
    <source>
        <dbReference type="EMBL" id="GGI06227.1"/>
    </source>
</evidence>
<proteinExistence type="predicted"/>
<dbReference type="EMBL" id="BMDG01000003">
    <property type="protein sequence ID" value="GGI06227.1"/>
    <property type="molecule type" value="Genomic_DNA"/>
</dbReference>
<reference evidence="2" key="1">
    <citation type="journal article" date="2019" name="Int. J. Syst. Evol. Microbiol.">
        <title>The Global Catalogue of Microorganisms (GCM) 10K type strain sequencing project: providing services to taxonomists for standard genome sequencing and annotation.</title>
        <authorList>
            <consortium name="The Broad Institute Genomics Platform"/>
            <consortium name="The Broad Institute Genome Sequencing Center for Infectious Disease"/>
            <person name="Wu L."/>
            <person name="Ma J."/>
        </authorList>
    </citation>
    <scope>NUCLEOTIDE SEQUENCE [LARGE SCALE GENOMIC DNA]</scope>
    <source>
        <strain evidence="2">CCM 8653</strain>
    </source>
</reference>
<dbReference type="PRINTS" id="PR00411">
    <property type="entry name" value="PNDRDTASEI"/>
</dbReference>
<dbReference type="RefSeq" id="WP_188522581.1">
    <property type="nucleotide sequence ID" value="NZ_BMDG01000003.1"/>
</dbReference>
<dbReference type="PANTHER" id="PTHR10668">
    <property type="entry name" value="PHYTOENE DEHYDROGENASE"/>
    <property type="match status" value="1"/>
</dbReference>
<dbReference type="SUPFAM" id="SSF51905">
    <property type="entry name" value="FAD/NAD(P)-binding domain"/>
    <property type="match status" value="1"/>
</dbReference>
<dbReference type="PANTHER" id="PTHR10668:SF103">
    <property type="entry name" value="PYRIDINE NUCLEOTIDE-DISULFIDE OXIDOREDUCTASE DOMAIN-CONTAINING PROTEIN 2"/>
    <property type="match status" value="1"/>
</dbReference>
<protein>
    <submittedName>
        <fullName evidence="1">Oxidoreductase</fullName>
    </submittedName>
</protein>
<dbReference type="InterPro" id="IPR036188">
    <property type="entry name" value="FAD/NAD-bd_sf"/>
</dbReference>
<gene>
    <name evidence="1" type="ORF">GCM10007368_10110</name>
</gene>
<keyword evidence="2" id="KW-1185">Reference proteome</keyword>
<sequence>MTTTSPAPLAARYDAVVVGGGHNGLTAAAYLARAGRSVLVLERLDHVGGAAVSARVFPGVDARLSRYSYLVSLLPRRVVDELGLRLTLRRRRFSSYTPVGDAGLLVDAGTEPAAADATRASFAAVGAPAVDHEAWARLGAATGRLARRLFPTTTEPLLSRSDARALVDDDETWRDVVERPLGAMLRDRFASDVVRGVVATDGLIGTFADLDDPSLVANRCFLYHVIGGGTGDWDVPVGGMGAVSGALRDAALAAGATLVTRAEVTAVEPGAEGWDAEVSWTDDDGRPRGVRAGAVLSGAAPATLDRLLVAGGGAPSGRATPAAPEGAQLKVNMLLRRLPRLRDGVDPVAAFSGTFHVNESFRQLQAAHAQAAAGRVPDLPPCEIYCHSLSDPSILGASLREAGAHTLTLFGLHMPARLFRDDPDRSREEALRATLASLDSVLAEPVADVLLRDPDGRPCLEARTPVDLEGDVGLPGGHIFHRDLSWPWAADPGADGDGVPDGLDAPGSWGVETVHPRVLVAGAGARRGGGVSGIPGRAAAIAALDARPAGRR</sequence>
<accession>A0ABQ2B2B6</accession>
<dbReference type="Gene3D" id="3.50.50.60">
    <property type="entry name" value="FAD/NAD(P)-binding domain"/>
    <property type="match status" value="1"/>
</dbReference>
<organism evidence="1 2">
    <name type="scientific">Isoptericola cucumis</name>
    <dbReference type="NCBI Taxonomy" id="1776856"/>
    <lineage>
        <taxon>Bacteria</taxon>
        <taxon>Bacillati</taxon>
        <taxon>Actinomycetota</taxon>
        <taxon>Actinomycetes</taxon>
        <taxon>Micrococcales</taxon>
        <taxon>Promicromonosporaceae</taxon>
        <taxon>Isoptericola</taxon>
    </lineage>
</organism>